<keyword evidence="1 2" id="KW-0238">DNA-binding</keyword>
<dbReference type="Gene3D" id="1.10.357.10">
    <property type="entry name" value="Tetracycline Repressor, domain 2"/>
    <property type="match status" value="1"/>
</dbReference>
<sequence>MVELNQRARLTIKLLEDALISLLEEKSIYNVSIKELCDVAGINRSTFYKHFNSQIELLQFMEDRFIEDIMSYINESKNINIPLKKRLKKVLDYIKDNYKFAKLLINNNVDPNFPKKLFTNSIIEEIFYNNYATSGNDKKFVNYTNVFLMEGCFSVIKMRINQKCDTSTTELSDYIYKLNKIYQYNSSIK</sequence>
<feature type="DNA-binding region" description="H-T-H motif" evidence="2">
    <location>
        <begin position="32"/>
        <end position="51"/>
    </location>
</feature>
<evidence type="ECO:0000256" key="2">
    <source>
        <dbReference type="PROSITE-ProRule" id="PRU00335"/>
    </source>
</evidence>
<dbReference type="Pfam" id="PF14278">
    <property type="entry name" value="TetR_C_8"/>
    <property type="match status" value="1"/>
</dbReference>
<dbReference type="SUPFAM" id="SSF46689">
    <property type="entry name" value="Homeodomain-like"/>
    <property type="match status" value="1"/>
</dbReference>
<name>A0A9D9DL45_9BACL</name>
<dbReference type="PANTHER" id="PTHR43479:SF7">
    <property type="entry name" value="TETR-FAMILY TRANSCRIPTIONAL REGULATOR"/>
    <property type="match status" value="1"/>
</dbReference>
<dbReference type="Proteomes" id="UP000823613">
    <property type="component" value="Unassembled WGS sequence"/>
</dbReference>
<dbReference type="Pfam" id="PF00440">
    <property type="entry name" value="TetR_N"/>
    <property type="match status" value="1"/>
</dbReference>
<evidence type="ECO:0000313" key="5">
    <source>
        <dbReference type="Proteomes" id="UP000823613"/>
    </source>
</evidence>
<dbReference type="InterPro" id="IPR001647">
    <property type="entry name" value="HTH_TetR"/>
</dbReference>
<dbReference type="InterPro" id="IPR009057">
    <property type="entry name" value="Homeodomain-like_sf"/>
</dbReference>
<proteinExistence type="predicted"/>
<feature type="domain" description="HTH tetR-type" evidence="3">
    <location>
        <begin position="9"/>
        <end position="69"/>
    </location>
</feature>
<dbReference type="InterPro" id="IPR050624">
    <property type="entry name" value="HTH-type_Tx_Regulator"/>
</dbReference>
<reference evidence="4" key="2">
    <citation type="journal article" date="2021" name="PeerJ">
        <title>Extensive microbial diversity within the chicken gut microbiome revealed by metagenomics and culture.</title>
        <authorList>
            <person name="Gilroy R."/>
            <person name="Ravi A."/>
            <person name="Getino M."/>
            <person name="Pursley I."/>
            <person name="Horton D.L."/>
            <person name="Alikhan N.F."/>
            <person name="Baker D."/>
            <person name="Gharbi K."/>
            <person name="Hall N."/>
            <person name="Watson M."/>
            <person name="Adriaenssens E.M."/>
            <person name="Foster-Nyarko E."/>
            <person name="Jarju S."/>
            <person name="Secka A."/>
            <person name="Antonio M."/>
            <person name="Oren A."/>
            <person name="Chaudhuri R.R."/>
            <person name="La Ragione R."/>
            <person name="Hildebrand F."/>
            <person name="Pallen M.J."/>
        </authorList>
    </citation>
    <scope>NUCLEOTIDE SEQUENCE</scope>
    <source>
        <strain evidence="4">11159</strain>
    </source>
</reference>
<protein>
    <submittedName>
        <fullName evidence="4">TetR/AcrR family transcriptional regulator</fullName>
    </submittedName>
</protein>
<comment type="caution">
    <text evidence="4">The sequence shown here is derived from an EMBL/GenBank/DDBJ whole genome shotgun (WGS) entry which is preliminary data.</text>
</comment>
<dbReference type="PROSITE" id="PS50977">
    <property type="entry name" value="HTH_TETR_2"/>
    <property type="match status" value="1"/>
</dbReference>
<organism evidence="4 5">
    <name type="scientific">Candidatus Onthovivens merdipullorum</name>
    <dbReference type="NCBI Taxonomy" id="2840889"/>
    <lineage>
        <taxon>Bacteria</taxon>
        <taxon>Bacillati</taxon>
        <taxon>Bacillota</taxon>
        <taxon>Bacilli</taxon>
        <taxon>Bacillales</taxon>
        <taxon>Candidatus Onthovivens</taxon>
    </lineage>
</organism>
<accession>A0A9D9DL45</accession>
<dbReference type="PANTHER" id="PTHR43479">
    <property type="entry name" value="ACREF/ENVCD OPERON REPRESSOR-RELATED"/>
    <property type="match status" value="1"/>
</dbReference>
<evidence type="ECO:0000259" key="3">
    <source>
        <dbReference type="PROSITE" id="PS50977"/>
    </source>
</evidence>
<dbReference type="GO" id="GO:0003677">
    <property type="term" value="F:DNA binding"/>
    <property type="evidence" value="ECO:0007669"/>
    <property type="project" value="UniProtKB-UniRule"/>
</dbReference>
<dbReference type="AlphaFoldDB" id="A0A9D9DL45"/>
<reference evidence="4" key="1">
    <citation type="submission" date="2020-10" db="EMBL/GenBank/DDBJ databases">
        <authorList>
            <person name="Gilroy R."/>
        </authorList>
    </citation>
    <scope>NUCLEOTIDE SEQUENCE</scope>
    <source>
        <strain evidence="4">11159</strain>
    </source>
</reference>
<evidence type="ECO:0000256" key="1">
    <source>
        <dbReference type="ARBA" id="ARBA00023125"/>
    </source>
</evidence>
<dbReference type="InterPro" id="IPR039532">
    <property type="entry name" value="TetR_C_Firmicutes"/>
</dbReference>
<dbReference type="EMBL" id="JADIMY010000117">
    <property type="protein sequence ID" value="MBO8428080.1"/>
    <property type="molecule type" value="Genomic_DNA"/>
</dbReference>
<evidence type="ECO:0000313" key="4">
    <source>
        <dbReference type="EMBL" id="MBO8428080.1"/>
    </source>
</evidence>
<gene>
    <name evidence="4" type="ORF">IAC58_06030</name>
</gene>